<feature type="DNA-binding region" description="H-T-H motif" evidence="2">
    <location>
        <begin position="33"/>
        <end position="52"/>
    </location>
</feature>
<dbReference type="Pfam" id="PF00440">
    <property type="entry name" value="TetR_N"/>
    <property type="match status" value="1"/>
</dbReference>
<dbReference type="PRINTS" id="PR00455">
    <property type="entry name" value="HTHTETR"/>
</dbReference>
<dbReference type="KEGG" id="csq:CSCA_2019"/>
<keyword evidence="5" id="KW-1185">Reference proteome</keyword>
<evidence type="ECO:0000313" key="5">
    <source>
        <dbReference type="Proteomes" id="UP000033115"/>
    </source>
</evidence>
<evidence type="ECO:0000256" key="1">
    <source>
        <dbReference type="ARBA" id="ARBA00023125"/>
    </source>
</evidence>
<dbReference type="RefSeq" id="WP_242861022.1">
    <property type="nucleotide sequence ID" value="NZ_CP009933.1"/>
</dbReference>
<dbReference type="SUPFAM" id="SSF46689">
    <property type="entry name" value="Homeodomain-like"/>
    <property type="match status" value="1"/>
</dbReference>
<organism evidence="4 5">
    <name type="scientific">Clostridium scatologenes</name>
    <dbReference type="NCBI Taxonomy" id="1548"/>
    <lineage>
        <taxon>Bacteria</taxon>
        <taxon>Bacillati</taxon>
        <taxon>Bacillota</taxon>
        <taxon>Clostridia</taxon>
        <taxon>Eubacteriales</taxon>
        <taxon>Clostridiaceae</taxon>
        <taxon>Clostridium</taxon>
    </lineage>
</organism>
<dbReference type="Proteomes" id="UP000033115">
    <property type="component" value="Chromosome"/>
</dbReference>
<feature type="domain" description="HTH tetR-type" evidence="3">
    <location>
        <begin position="10"/>
        <end position="70"/>
    </location>
</feature>
<dbReference type="InterPro" id="IPR009057">
    <property type="entry name" value="Homeodomain-like_sf"/>
</dbReference>
<keyword evidence="1 2" id="KW-0238">DNA-binding</keyword>
<dbReference type="AlphaFoldDB" id="A0A0E3M636"/>
<dbReference type="Gene3D" id="1.10.357.10">
    <property type="entry name" value="Tetracycline Repressor, domain 2"/>
    <property type="match status" value="1"/>
</dbReference>
<dbReference type="STRING" id="1548.CSCA_2019"/>
<evidence type="ECO:0000256" key="2">
    <source>
        <dbReference type="PROSITE-ProRule" id="PRU00335"/>
    </source>
</evidence>
<evidence type="ECO:0000259" key="3">
    <source>
        <dbReference type="PROSITE" id="PS50977"/>
    </source>
</evidence>
<accession>A0A0E3M636</accession>
<dbReference type="PROSITE" id="PS50977">
    <property type="entry name" value="HTH_TETR_2"/>
    <property type="match status" value="1"/>
</dbReference>
<dbReference type="HOGENOM" id="CLU_094919_1_0_9"/>
<proteinExistence type="predicted"/>
<sequence length="218" mass="25710">MIKKKIIKKHRNMSYFIDAASKIMDEEGIQAITIRKVADIAGYNSATLYNYFENLDELILYASIRHLKEYTFSLSQYLKALHNNIDKYYEIWKYFCKYSFSSPKIYNIIFFGKHSDSISNIIEEYYSIFPEELGDYSEELLPMLLKSNLYERNLILLKTLSADGYLKEEYLNDINEMTILLYHGMLTKILNSGETLNVEECSETMLRYIKQITASFKN</sequence>
<dbReference type="EMBL" id="CP009933">
    <property type="protein sequence ID" value="AKA69144.1"/>
    <property type="molecule type" value="Genomic_DNA"/>
</dbReference>
<reference evidence="4 5" key="1">
    <citation type="journal article" date="2015" name="J. Biotechnol.">
        <title>Complete genome sequence of a malodorant-producing acetogen, Clostridium scatologenes ATCC 25775(T).</title>
        <authorList>
            <person name="Zhu Z."/>
            <person name="Guo T."/>
            <person name="Zheng H."/>
            <person name="Song T."/>
            <person name="Ouyang P."/>
            <person name="Xie J."/>
        </authorList>
    </citation>
    <scope>NUCLEOTIDE SEQUENCE [LARGE SCALE GENOMIC DNA]</scope>
    <source>
        <strain evidence="4 5">ATCC 25775</strain>
    </source>
</reference>
<protein>
    <submittedName>
        <fullName evidence="4">Transcriptional regulator, TetR family</fullName>
    </submittedName>
</protein>
<evidence type="ECO:0000313" key="4">
    <source>
        <dbReference type="EMBL" id="AKA69144.1"/>
    </source>
</evidence>
<name>A0A0E3M636_CLOSL</name>
<dbReference type="InterPro" id="IPR001647">
    <property type="entry name" value="HTH_TetR"/>
</dbReference>
<dbReference type="GO" id="GO:0003677">
    <property type="term" value="F:DNA binding"/>
    <property type="evidence" value="ECO:0007669"/>
    <property type="project" value="UniProtKB-UniRule"/>
</dbReference>
<gene>
    <name evidence="4" type="ORF">CSCA_2019</name>
</gene>